<dbReference type="RefSeq" id="WP_172146991.1">
    <property type="nucleotide sequence ID" value="NZ_JAAIIJ010000028.1"/>
</dbReference>
<protein>
    <submittedName>
        <fullName evidence="1">HNH endonuclease</fullName>
    </submittedName>
</protein>
<organism evidence="1 2">
    <name type="scientific">Bifidobacterium panos</name>
    <dbReference type="NCBI Taxonomy" id="2675321"/>
    <lineage>
        <taxon>Bacteria</taxon>
        <taxon>Bacillati</taxon>
        <taxon>Actinomycetota</taxon>
        <taxon>Actinomycetes</taxon>
        <taxon>Bifidobacteriales</taxon>
        <taxon>Bifidobacteriaceae</taxon>
        <taxon>Bifidobacterium</taxon>
    </lineage>
</organism>
<reference evidence="1 2" key="1">
    <citation type="submission" date="2020-02" db="EMBL/GenBank/DDBJ databases">
        <title>Characterization of phylogenetic diversity of novel bifidobacterial species isolated in Czech ZOOs.</title>
        <authorList>
            <person name="Lugli G.A."/>
            <person name="Vera N.B."/>
            <person name="Ventura M."/>
        </authorList>
    </citation>
    <scope>NUCLEOTIDE SEQUENCE [LARGE SCALE GENOMIC DNA]</scope>
    <source>
        <strain evidence="1 2">DSM 109963</strain>
    </source>
</reference>
<name>A0ABX1T015_9BIFI</name>
<sequence>MAWSSSRRKERFNRDWPRVRRVIGERDGWRCQWPVTDLYTGVTHKCLRAGNQVDHKRRDGVADDDSPSNLWVLCDYHHALKTETESVEARRLKRDRRKEREWYGHPAFR</sequence>
<keyword evidence="1" id="KW-0540">Nuclease</keyword>
<accession>A0ABX1T015</accession>
<dbReference type="GO" id="GO:0004519">
    <property type="term" value="F:endonuclease activity"/>
    <property type="evidence" value="ECO:0007669"/>
    <property type="project" value="UniProtKB-KW"/>
</dbReference>
<keyword evidence="2" id="KW-1185">Reference proteome</keyword>
<dbReference type="EMBL" id="JAAIIJ010000028">
    <property type="protein sequence ID" value="NMN02772.1"/>
    <property type="molecule type" value="Genomic_DNA"/>
</dbReference>
<dbReference type="Proteomes" id="UP000553756">
    <property type="component" value="Unassembled WGS sequence"/>
</dbReference>
<keyword evidence="1" id="KW-0378">Hydrolase</keyword>
<gene>
    <name evidence="1" type="ORF">G1C94_1394</name>
</gene>
<evidence type="ECO:0000313" key="1">
    <source>
        <dbReference type="EMBL" id="NMN02772.1"/>
    </source>
</evidence>
<keyword evidence="1" id="KW-0255">Endonuclease</keyword>
<comment type="caution">
    <text evidence="1">The sequence shown here is derived from an EMBL/GenBank/DDBJ whole genome shotgun (WGS) entry which is preliminary data.</text>
</comment>
<proteinExistence type="predicted"/>
<evidence type="ECO:0000313" key="2">
    <source>
        <dbReference type="Proteomes" id="UP000553756"/>
    </source>
</evidence>